<organism evidence="4 5">
    <name type="scientific">Ectopseudomonas alcaliphila</name>
    <dbReference type="NCBI Taxonomy" id="101564"/>
    <lineage>
        <taxon>Bacteria</taxon>
        <taxon>Pseudomonadati</taxon>
        <taxon>Pseudomonadota</taxon>
        <taxon>Gammaproteobacteria</taxon>
        <taxon>Pseudomonadales</taxon>
        <taxon>Pseudomonadaceae</taxon>
        <taxon>Ectopseudomonas</taxon>
    </lineage>
</organism>
<evidence type="ECO:0000313" key="4">
    <source>
        <dbReference type="EMBL" id="SDE33959.1"/>
    </source>
</evidence>
<dbReference type="RefSeq" id="WP_074677623.1">
    <property type="nucleotide sequence ID" value="NZ_CBCSET010000003.1"/>
</dbReference>
<evidence type="ECO:0000313" key="3">
    <source>
        <dbReference type="EMBL" id="MDX5992973.1"/>
    </source>
</evidence>
<dbReference type="EMBL" id="JAWXXP010000001">
    <property type="protein sequence ID" value="MDX5992973.1"/>
    <property type="molecule type" value="Genomic_DNA"/>
</dbReference>
<feature type="region of interest" description="Disordered" evidence="1">
    <location>
        <begin position="77"/>
        <end position="103"/>
    </location>
</feature>
<reference evidence="3 6" key="2">
    <citation type="submission" date="2023-11" db="EMBL/GenBank/DDBJ databases">
        <title>MicrobeMod: A computational toolkit for identifying prokaryotic methylation and restriction-modification with nanopore sequencing.</title>
        <authorList>
            <person name="Crits-Christoph A."/>
            <person name="Kang S.C."/>
            <person name="Lee H."/>
            <person name="Ostrov N."/>
        </authorList>
    </citation>
    <scope>NUCLEOTIDE SEQUENCE [LARGE SCALE GENOMIC DNA]</scope>
    <source>
        <strain evidence="3 6">ATCC BAA-571</strain>
    </source>
</reference>
<gene>
    <name evidence="4" type="ORF">SAMN05216575_102418</name>
    <name evidence="3" type="ORF">SIM71_12970</name>
</gene>
<feature type="signal peptide" evidence="2">
    <location>
        <begin position="1"/>
        <end position="21"/>
    </location>
</feature>
<accession>A0A1G7C3T3</accession>
<dbReference type="AlphaFoldDB" id="A0A1G7C3T3"/>
<evidence type="ECO:0000313" key="5">
    <source>
        <dbReference type="Proteomes" id="UP000182413"/>
    </source>
</evidence>
<sequence>MNIVRVSLFCVAALLVNGAYAKDFSGSAGAVAKTAEFTLSNSPVWESRVAAQQKGSSELREQPARAVGAVGDDTQWLRISDEGDTDTANHEPRPANSTPRWVF</sequence>
<dbReference type="EMBL" id="FNAE01000002">
    <property type="protein sequence ID" value="SDE33959.1"/>
    <property type="molecule type" value="Genomic_DNA"/>
</dbReference>
<dbReference type="OrthoDB" id="6902582at2"/>
<dbReference type="Proteomes" id="UP001278050">
    <property type="component" value="Unassembled WGS sequence"/>
</dbReference>
<evidence type="ECO:0000256" key="1">
    <source>
        <dbReference type="SAM" id="MobiDB-lite"/>
    </source>
</evidence>
<keyword evidence="2" id="KW-0732">Signal</keyword>
<evidence type="ECO:0000256" key="2">
    <source>
        <dbReference type="SAM" id="SignalP"/>
    </source>
</evidence>
<evidence type="ECO:0000313" key="6">
    <source>
        <dbReference type="Proteomes" id="UP001278050"/>
    </source>
</evidence>
<keyword evidence="6" id="KW-1185">Reference proteome</keyword>
<feature type="chain" id="PRO_5044371051" evidence="2">
    <location>
        <begin position="22"/>
        <end position="103"/>
    </location>
</feature>
<name>A0A1G7C3T3_9GAMM</name>
<proteinExistence type="predicted"/>
<protein>
    <submittedName>
        <fullName evidence="4">Uncharacterized protein</fullName>
    </submittedName>
</protein>
<reference evidence="4 5" key="1">
    <citation type="submission" date="2016-10" db="EMBL/GenBank/DDBJ databases">
        <authorList>
            <person name="de Groot N.N."/>
        </authorList>
    </citation>
    <scope>NUCLEOTIDE SEQUENCE [LARGE SCALE GENOMIC DNA]</scope>
    <source>
        <strain evidence="4 5">JCM 10630</strain>
    </source>
</reference>
<dbReference type="Proteomes" id="UP000182413">
    <property type="component" value="Unassembled WGS sequence"/>
</dbReference>